<accession>A0A2S6NDG6</accession>
<evidence type="ECO:0000313" key="3">
    <source>
        <dbReference type="Proteomes" id="UP000239724"/>
    </source>
</evidence>
<proteinExistence type="predicted"/>
<evidence type="ECO:0000313" key="2">
    <source>
        <dbReference type="EMBL" id="PPQ32658.1"/>
    </source>
</evidence>
<dbReference type="Proteomes" id="UP000239724">
    <property type="component" value="Unassembled WGS sequence"/>
</dbReference>
<evidence type="ECO:0000256" key="1">
    <source>
        <dbReference type="SAM" id="MobiDB-lite"/>
    </source>
</evidence>
<organism evidence="2 3">
    <name type="scientific">Rhodopila globiformis</name>
    <name type="common">Rhodopseudomonas globiformis</name>
    <dbReference type="NCBI Taxonomy" id="1071"/>
    <lineage>
        <taxon>Bacteria</taxon>
        <taxon>Pseudomonadati</taxon>
        <taxon>Pseudomonadota</taxon>
        <taxon>Alphaproteobacteria</taxon>
        <taxon>Acetobacterales</taxon>
        <taxon>Acetobacteraceae</taxon>
        <taxon>Rhodopila</taxon>
    </lineage>
</organism>
<feature type="region of interest" description="Disordered" evidence="1">
    <location>
        <begin position="1"/>
        <end position="25"/>
    </location>
</feature>
<reference evidence="2 3" key="1">
    <citation type="journal article" date="2018" name="Arch. Microbiol.">
        <title>New insights into the metabolic potential of the phototrophic purple bacterium Rhodopila globiformis DSM 161(T) from its draft genome sequence and evidence for a vanadium-dependent nitrogenase.</title>
        <authorList>
            <person name="Imhoff J.F."/>
            <person name="Rahn T."/>
            <person name="Kunzel S."/>
            <person name="Neulinger S.C."/>
        </authorList>
    </citation>
    <scope>NUCLEOTIDE SEQUENCE [LARGE SCALE GENOMIC DNA]</scope>
    <source>
        <strain evidence="2 3">DSM 161</strain>
    </source>
</reference>
<protein>
    <submittedName>
        <fullName evidence="2">Uncharacterized protein</fullName>
    </submittedName>
</protein>
<sequence length="83" mass="8515">MEPGRRRSQAGNGDQPPRRAACGNAGGPLMPVSVLEKLSFLDACLALVATGRLAVGGPLAGSLADGVRMALFAMARRRPCPAN</sequence>
<dbReference type="AlphaFoldDB" id="A0A2S6NDG6"/>
<gene>
    <name evidence="2" type="ORF">CCS01_15590</name>
</gene>
<comment type="caution">
    <text evidence="2">The sequence shown here is derived from an EMBL/GenBank/DDBJ whole genome shotgun (WGS) entry which is preliminary data.</text>
</comment>
<name>A0A2S6NDG6_RHOGL</name>
<dbReference type="EMBL" id="NHRY01000164">
    <property type="protein sequence ID" value="PPQ32658.1"/>
    <property type="molecule type" value="Genomic_DNA"/>
</dbReference>
<keyword evidence="3" id="KW-1185">Reference proteome</keyword>